<dbReference type="Proteomes" id="UP000199577">
    <property type="component" value="Unassembled WGS sequence"/>
</dbReference>
<sequence length="155" mass="17699">MLVVLSHIALLAQDREGSKGSDFIITIDGDIVKTIYRPEIVILDSGTGVKSVPISYHPGALSLAKNDRDHLLSLDDSIKLLLKFEYNEYTTRGNQKVLNYEIEIGKEWLEQAYMILHIYNTDKKPYKGKLKPIPGKNYTFELDYPGGQMIRLRKK</sequence>
<dbReference type="EMBL" id="FOLL01000039">
    <property type="protein sequence ID" value="SFC85398.1"/>
    <property type="molecule type" value="Genomic_DNA"/>
</dbReference>
<keyword evidence="2" id="KW-1185">Reference proteome</keyword>
<organism evidence="1 2">
    <name type="scientific">Parapedobacter composti</name>
    <dbReference type="NCBI Taxonomy" id="623281"/>
    <lineage>
        <taxon>Bacteria</taxon>
        <taxon>Pseudomonadati</taxon>
        <taxon>Bacteroidota</taxon>
        <taxon>Sphingobacteriia</taxon>
        <taxon>Sphingobacteriales</taxon>
        <taxon>Sphingobacteriaceae</taxon>
        <taxon>Parapedobacter</taxon>
    </lineage>
</organism>
<gene>
    <name evidence="1" type="ORF">SAMN05421747_1393</name>
</gene>
<evidence type="ECO:0000313" key="1">
    <source>
        <dbReference type="EMBL" id="SFC85398.1"/>
    </source>
</evidence>
<proteinExistence type="predicted"/>
<dbReference type="AlphaFoldDB" id="A0A1I1MQE2"/>
<protein>
    <submittedName>
        <fullName evidence="1">Uncharacterized protein</fullName>
    </submittedName>
</protein>
<evidence type="ECO:0000313" key="2">
    <source>
        <dbReference type="Proteomes" id="UP000199577"/>
    </source>
</evidence>
<reference evidence="2" key="1">
    <citation type="submission" date="2016-10" db="EMBL/GenBank/DDBJ databases">
        <authorList>
            <person name="Varghese N."/>
            <person name="Submissions S."/>
        </authorList>
    </citation>
    <scope>NUCLEOTIDE SEQUENCE [LARGE SCALE GENOMIC DNA]</scope>
    <source>
        <strain evidence="2">DSM 22900</strain>
    </source>
</reference>
<name>A0A1I1MQE2_9SPHI</name>
<accession>A0A1I1MQE2</accession>